<sequence>MHTYVGIFSLLAELQELVDRYIPSQLFPWIADVPRRLAHYLKRLDKQCPWVAAALSKSDSAIIPNPELLIADHEATVQQMKADRDQIQTQLTSLSSELSSLRLVNTEQTDRIEQLEKQARLDKADLAKLKRNVIRYQDYLTQLLDPVNSASAMANIIQRVNRTPAESVDSNSKLGEDTPTLRSSRHPMNSMNVSASSSSSGVSMLNTGNYQFHVY</sequence>
<dbReference type="EMBL" id="UZAN01056624">
    <property type="protein sequence ID" value="VDP91339.1"/>
    <property type="molecule type" value="Genomic_DNA"/>
</dbReference>
<accession>A0A183B4D2</accession>
<keyword evidence="1" id="KW-0175">Coiled coil</keyword>
<evidence type="ECO:0000313" key="4">
    <source>
        <dbReference type="Proteomes" id="UP000272942"/>
    </source>
</evidence>
<evidence type="ECO:0000256" key="1">
    <source>
        <dbReference type="SAM" id="Coils"/>
    </source>
</evidence>
<name>A0A183B4D2_9TREM</name>
<reference evidence="5" key="1">
    <citation type="submission" date="2016-06" db="UniProtKB">
        <authorList>
            <consortium name="WormBaseParasite"/>
        </authorList>
    </citation>
    <scope>IDENTIFICATION</scope>
</reference>
<feature type="compositionally biased region" description="Low complexity" evidence="2">
    <location>
        <begin position="188"/>
        <end position="201"/>
    </location>
</feature>
<feature type="coiled-coil region" evidence="1">
    <location>
        <begin position="70"/>
        <end position="132"/>
    </location>
</feature>
<dbReference type="WBParaSite" id="ECPE_0001410701-mRNA-1">
    <property type="protein sequence ID" value="ECPE_0001410701-mRNA-1"/>
    <property type="gene ID" value="ECPE_0001410701"/>
</dbReference>
<evidence type="ECO:0000256" key="2">
    <source>
        <dbReference type="SAM" id="MobiDB-lite"/>
    </source>
</evidence>
<feature type="region of interest" description="Disordered" evidence="2">
    <location>
        <begin position="163"/>
        <end position="201"/>
    </location>
</feature>
<dbReference type="Proteomes" id="UP000272942">
    <property type="component" value="Unassembled WGS sequence"/>
</dbReference>
<proteinExistence type="predicted"/>
<protein>
    <submittedName>
        <fullName evidence="5">RUN domain-containing protein</fullName>
    </submittedName>
</protein>
<evidence type="ECO:0000313" key="3">
    <source>
        <dbReference type="EMBL" id="VDP91339.1"/>
    </source>
</evidence>
<gene>
    <name evidence="3" type="ORF">ECPE_LOCUS14067</name>
</gene>
<dbReference type="AlphaFoldDB" id="A0A183B4D2"/>
<keyword evidence="4" id="KW-1185">Reference proteome</keyword>
<organism evidence="5">
    <name type="scientific">Echinostoma caproni</name>
    <dbReference type="NCBI Taxonomy" id="27848"/>
    <lineage>
        <taxon>Eukaryota</taxon>
        <taxon>Metazoa</taxon>
        <taxon>Spiralia</taxon>
        <taxon>Lophotrochozoa</taxon>
        <taxon>Platyhelminthes</taxon>
        <taxon>Trematoda</taxon>
        <taxon>Digenea</taxon>
        <taxon>Plagiorchiida</taxon>
        <taxon>Echinostomata</taxon>
        <taxon>Echinostomatoidea</taxon>
        <taxon>Echinostomatidae</taxon>
        <taxon>Echinostoma</taxon>
    </lineage>
</organism>
<evidence type="ECO:0000313" key="5">
    <source>
        <dbReference type="WBParaSite" id="ECPE_0001410701-mRNA-1"/>
    </source>
</evidence>
<reference evidence="3 4" key="2">
    <citation type="submission" date="2018-11" db="EMBL/GenBank/DDBJ databases">
        <authorList>
            <consortium name="Pathogen Informatics"/>
        </authorList>
    </citation>
    <scope>NUCLEOTIDE SEQUENCE [LARGE SCALE GENOMIC DNA]</scope>
    <source>
        <strain evidence="3 4">Egypt</strain>
    </source>
</reference>
<dbReference type="OrthoDB" id="6235552at2759"/>